<keyword evidence="9" id="KW-0443">Lipid metabolism</keyword>
<dbReference type="SUPFAM" id="SSF111331">
    <property type="entry name" value="NAD kinase/diacylglycerol kinase-like"/>
    <property type="match status" value="1"/>
</dbReference>
<evidence type="ECO:0000256" key="7">
    <source>
        <dbReference type="ARBA" id="ARBA00022840"/>
    </source>
</evidence>
<dbReference type="GO" id="GO:0016301">
    <property type="term" value="F:kinase activity"/>
    <property type="evidence" value="ECO:0007669"/>
    <property type="project" value="UniProtKB-KW"/>
</dbReference>
<dbReference type="RefSeq" id="WP_309939339.1">
    <property type="nucleotide sequence ID" value="NZ_AP025305.1"/>
</dbReference>
<evidence type="ECO:0000256" key="10">
    <source>
        <dbReference type="ARBA" id="ARBA00023209"/>
    </source>
</evidence>
<evidence type="ECO:0000256" key="1">
    <source>
        <dbReference type="ARBA" id="ARBA00001946"/>
    </source>
</evidence>
<dbReference type="GO" id="GO:0046872">
    <property type="term" value="F:metal ion binding"/>
    <property type="evidence" value="ECO:0007669"/>
    <property type="project" value="UniProtKB-KW"/>
</dbReference>
<dbReference type="GO" id="GO:0005524">
    <property type="term" value="F:ATP binding"/>
    <property type="evidence" value="ECO:0007669"/>
    <property type="project" value="UniProtKB-KW"/>
</dbReference>
<dbReference type="PANTHER" id="PTHR12358">
    <property type="entry name" value="SPHINGOSINE KINASE"/>
    <property type="match status" value="1"/>
</dbReference>
<feature type="domain" description="DAGKc" evidence="12">
    <location>
        <begin position="1"/>
        <end position="128"/>
    </location>
</feature>
<name>A0AAE3XN38_9BACT</name>
<evidence type="ECO:0000259" key="12">
    <source>
        <dbReference type="PROSITE" id="PS50146"/>
    </source>
</evidence>
<evidence type="ECO:0000256" key="6">
    <source>
        <dbReference type="ARBA" id="ARBA00022777"/>
    </source>
</evidence>
<evidence type="ECO:0000313" key="13">
    <source>
        <dbReference type="EMBL" id="MDR6239628.1"/>
    </source>
</evidence>
<keyword evidence="8" id="KW-0460">Magnesium</keyword>
<accession>A0AAE3XN38</accession>
<comment type="caution">
    <text evidence="13">The sequence shown here is derived from an EMBL/GenBank/DDBJ whole genome shotgun (WGS) entry which is preliminary data.</text>
</comment>
<reference evidence="13" key="1">
    <citation type="submission" date="2023-07" db="EMBL/GenBank/DDBJ databases">
        <title>Genomic Encyclopedia of Type Strains, Phase IV (KMG-IV): sequencing the most valuable type-strain genomes for metagenomic binning, comparative biology and taxonomic classification.</title>
        <authorList>
            <person name="Goeker M."/>
        </authorList>
    </citation>
    <scope>NUCLEOTIDE SEQUENCE</scope>
    <source>
        <strain evidence="13">DSM 26174</strain>
    </source>
</reference>
<evidence type="ECO:0000256" key="9">
    <source>
        <dbReference type="ARBA" id="ARBA00023098"/>
    </source>
</evidence>
<dbReference type="InterPro" id="IPR017438">
    <property type="entry name" value="ATP-NAD_kinase_N"/>
</dbReference>
<gene>
    <name evidence="13" type="ORF">HNQ88_002676</name>
</gene>
<dbReference type="PANTHER" id="PTHR12358:SF106">
    <property type="entry name" value="LIPID KINASE YEGS"/>
    <property type="match status" value="1"/>
</dbReference>
<proteinExistence type="predicted"/>
<dbReference type="InterPro" id="IPR001206">
    <property type="entry name" value="Diacylglycerol_kinase_cat_dom"/>
</dbReference>
<evidence type="ECO:0000256" key="8">
    <source>
        <dbReference type="ARBA" id="ARBA00022842"/>
    </source>
</evidence>
<organism evidence="13 14">
    <name type="scientific">Aureibacter tunicatorum</name>
    <dbReference type="NCBI Taxonomy" id="866807"/>
    <lineage>
        <taxon>Bacteria</taxon>
        <taxon>Pseudomonadati</taxon>
        <taxon>Bacteroidota</taxon>
        <taxon>Cytophagia</taxon>
        <taxon>Cytophagales</taxon>
        <taxon>Persicobacteraceae</taxon>
        <taxon>Aureibacter</taxon>
    </lineage>
</organism>
<comment type="cofactor">
    <cofactor evidence="1">
        <name>Mg(2+)</name>
        <dbReference type="ChEBI" id="CHEBI:18420"/>
    </cofactor>
</comment>
<dbReference type="GO" id="GO:0005886">
    <property type="term" value="C:plasma membrane"/>
    <property type="evidence" value="ECO:0007669"/>
    <property type="project" value="TreeGrafter"/>
</dbReference>
<dbReference type="InterPro" id="IPR045540">
    <property type="entry name" value="YegS/DAGK_C"/>
</dbReference>
<dbReference type="Proteomes" id="UP001185092">
    <property type="component" value="Unassembled WGS sequence"/>
</dbReference>
<keyword evidence="7" id="KW-0067">ATP-binding</keyword>
<dbReference type="Gene3D" id="2.60.200.40">
    <property type="match status" value="1"/>
</dbReference>
<keyword evidence="5" id="KW-0547">Nucleotide-binding</keyword>
<dbReference type="AlphaFoldDB" id="A0AAE3XN38"/>
<dbReference type="InterPro" id="IPR050187">
    <property type="entry name" value="Lipid_Phosphate_FormReg"/>
</dbReference>
<keyword evidence="2" id="KW-0444">Lipid biosynthesis</keyword>
<evidence type="ECO:0000313" key="14">
    <source>
        <dbReference type="Proteomes" id="UP001185092"/>
    </source>
</evidence>
<evidence type="ECO:0000256" key="3">
    <source>
        <dbReference type="ARBA" id="ARBA00022679"/>
    </source>
</evidence>
<keyword evidence="6 13" id="KW-0418">Kinase</keyword>
<dbReference type="Gene3D" id="3.40.50.10330">
    <property type="entry name" value="Probable inorganic polyphosphate/atp-NAD kinase, domain 1"/>
    <property type="match status" value="1"/>
</dbReference>
<keyword evidence="3" id="KW-0808">Transferase</keyword>
<dbReference type="InterPro" id="IPR016064">
    <property type="entry name" value="NAD/diacylglycerol_kinase_sf"/>
</dbReference>
<dbReference type="SMART" id="SM00046">
    <property type="entry name" value="DAGKc"/>
    <property type="match status" value="1"/>
</dbReference>
<keyword evidence="10" id="KW-0594">Phospholipid biosynthesis</keyword>
<protein>
    <submittedName>
        <fullName evidence="13">YegS/Rv2252/BmrU family lipid kinase</fullName>
    </submittedName>
</protein>
<evidence type="ECO:0000256" key="11">
    <source>
        <dbReference type="ARBA" id="ARBA00023264"/>
    </source>
</evidence>
<evidence type="ECO:0000256" key="2">
    <source>
        <dbReference type="ARBA" id="ARBA00022516"/>
    </source>
</evidence>
<evidence type="ECO:0000256" key="4">
    <source>
        <dbReference type="ARBA" id="ARBA00022723"/>
    </source>
</evidence>
<dbReference type="Pfam" id="PF00781">
    <property type="entry name" value="DAGK_cat"/>
    <property type="match status" value="1"/>
</dbReference>
<keyword evidence="14" id="KW-1185">Reference proteome</keyword>
<dbReference type="InterPro" id="IPR005218">
    <property type="entry name" value="Diacylglycerol/lipid_kinase"/>
</dbReference>
<keyword evidence="4" id="KW-0479">Metal-binding</keyword>
<dbReference type="PROSITE" id="PS50146">
    <property type="entry name" value="DAGK"/>
    <property type="match status" value="1"/>
</dbReference>
<dbReference type="GO" id="GO:0008654">
    <property type="term" value="P:phospholipid biosynthetic process"/>
    <property type="evidence" value="ECO:0007669"/>
    <property type="project" value="UniProtKB-KW"/>
</dbReference>
<keyword evidence="11" id="KW-1208">Phospholipid metabolism</keyword>
<dbReference type="Pfam" id="PF19279">
    <property type="entry name" value="YegS_C"/>
    <property type="match status" value="1"/>
</dbReference>
<dbReference type="NCBIfam" id="TIGR00147">
    <property type="entry name" value="YegS/Rv2252/BmrU family lipid kinase"/>
    <property type="match status" value="1"/>
</dbReference>
<dbReference type="EMBL" id="JAVDQD010000003">
    <property type="protein sequence ID" value="MDR6239628.1"/>
    <property type="molecule type" value="Genomic_DNA"/>
</dbReference>
<sequence length="289" mass="32012">MKILFLINPTSGTKTVNHLKEKIEEVVNTDFFTPEIVYTEYRGHAEVLAQNAANENYHAVIAVGGDGTVNEVARSLVHTDTALGIIPKGSGNGLARSLNIPLDIEKAIQRLNENKIDLIDAGLANEKHFFCTAGIGFDAEIGKAFEMADSRGLKTYVSESIKHFFSYEPKHYTILTENGKIETKAFLLTIANAGQYGNDFYVSPHAKLSDGLLDLCILKPFALFETLPIGIQFLTKTIDKNKHMSITKVHSIDIECDNIDCYHIDGEFQELSGNQLRVSTLPKCLKVIH</sequence>
<evidence type="ECO:0000256" key="5">
    <source>
        <dbReference type="ARBA" id="ARBA00022741"/>
    </source>
</evidence>